<evidence type="ECO:0000313" key="2">
    <source>
        <dbReference type="Proteomes" id="UP000016927"/>
    </source>
</evidence>
<dbReference type="EMBL" id="KB908971">
    <property type="protein sequence ID" value="EOB13694.1"/>
    <property type="molecule type" value="Genomic_DNA"/>
</dbReference>
<sequence length="107" mass="12989">MPFDKKNTSTIKIKPPLERFVEKGQIIECLICHDIFYPSKYKSHPCCKKRSSQHRFKLEEHEKDIFDDPIKLEKLLDLKPVVNFIWKYPNYQTKQIQKDKKREKPKK</sequence>
<dbReference type="Proteomes" id="UP000016927">
    <property type="component" value="Unassembled WGS sequence"/>
</dbReference>
<keyword evidence="2" id="KW-1185">Reference proteome</keyword>
<proteinExistence type="predicted"/>
<dbReference type="VEuPathDB" id="MicrosporidiaDB:NBO_63g0013"/>
<reference evidence="1 2" key="1">
    <citation type="journal article" date="2013" name="BMC Genomics">
        <title>Comparative genomics of parasitic silkworm microsporidia reveal an association between genome expansion and host adaptation.</title>
        <authorList>
            <person name="Pan G."/>
            <person name="Xu J."/>
            <person name="Li T."/>
            <person name="Xia Q."/>
            <person name="Liu S.L."/>
            <person name="Zhang G."/>
            <person name="Li S."/>
            <person name="Li C."/>
            <person name="Liu H."/>
            <person name="Yang L."/>
            <person name="Liu T."/>
            <person name="Zhang X."/>
            <person name="Wu Z."/>
            <person name="Fan W."/>
            <person name="Dang X."/>
            <person name="Xiang H."/>
            <person name="Tao M."/>
            <person name="Li Y."/>
            <person name="Hu J."/>
            <person name="Li Z."/>
            <person name="Lin L."/>
            <person name="Luo J."/>
            <person name="Geng L."/>
            <person name="Wang L."/>
            <person name="Long M."/>
            <person name="Wan Y."/>
            <person name="He N."/>
            <person name="Zhang Z."/>
            <person name="Lu C."/>
            <person name="Keeling P.J."/>
            <person name="Wang J."/>
            <person name="Xiang Z."/>
            <person name="Zhou Z."/>
        </authorList>
    </citation>
    <scope>NUCLEOTIDE SEQUENCE [LARGE SCALE GENOMIC DNA]</scope>
    <source>
        <strain evidence="2">CQ1 / CVCC 102059</strain>
    </source>
</reference>
<organism evidence="1 2">
    <name type="scientific">Nosema bombycis (strain CQ1 / CVCC 102059)</name>
    <name type="common">Microsporidian parasite</name>
    <name type="synonym">Pebrine of silkworm</name>
    <dbReference type="NCBI Taxonomy" id="578461"/>
    <lineage>
        <taxon>Eukaryota</taxon>
        <taxon>Fungi</taxon>
        <taxon>Fungi incertae sedis</taxon>
        <taxon>Microsporidia</taxon>
        <taxon>Nosematidae</taxon>
        <taxon>Nosema</taxon>
    </lineage>
</organism>
<dbReference type="AlphaFoldDB" id="R0M6R2"/>
<protein>
    <submittedName>
        <fullName evidence="1">Uncharacterized protein</fullName>
    </submittedName>
</protein>
<dbReference type="HOGENOM" id="CLU_2210736_0_0_1"/>
<accession>R0M6R2</accession>
<name>R0M6R2_NOSB1</name>
<dbReference type="OrthoDB" id="2194244at2759"/>
<gene>
    <name evidence="1" type="ORF">NBO_63g0013</name>
</gene>
<evidence type="ECO:0000313" key="1">
    <source>
        <dbReference type="EMBL" id="EOB13694.1"/>
    </source>
</evidence>